<dbReference type="RefSeq" id="WP_011388548.1">
    <property type="nucleotide sequence ID" value="NC_007643.1"/>
</dbReference>
<accession>Q2RWA1</accession>
<dbReference type="Pfam" id="PF14535">
    <property type="entry name" value="AMP-binding_C_2"/>
    <property type="match status" value="1"/>
</dbReference>
<proteinExistence type="predicted"/>
<dbReference type="Proteomes" id="UP000001929">
    <property type="component" value="Chromosome"/>
</dbReference>
<evidence type="ECO:0000259" key="2">
    <source>
        <dbReference type="Pfam" id="PF14535"/>
    </source>
</evidence>
<dbReference type="InterPro" id="IPR042099">
    <property type="entry name" value="ANL_N_sf"/>
</dbReference>
<dbReference type="EC" id="6.2.1.30" evidence="3"/>
<dbReference type="GO" id="GO:0047475">
    <property type="term" value="F:phenylacetate-CoA ligase activity"/>
    <property type="evidence" value="ECO:0007669"/>
    <property type="project" value="UniProtKB-EC"/>
</dbReference>
<dbReference type="KEGG" id="rru:Rru_A0790"/>
<evidence type="ECO:0000259" key="1">
    <source>
        <dbReference type="Pfam" id="PF00501"/>
    </source>
</evidence>
<dbReference type="GO" id="GO:0010124">
    <property type="term" value="P:phenylacetate catabolic process"/>
    <property type="evidence" value="ECO:0007669"/>
    <property type="project" value="InterPro"/>
</dbReference>
<dbReference type="Pfam" id="PF00501">
    <property type="entry name" value="AMP-binding"/>
    <property type="match status" value="1"/>
</dbReference>
<keyword evidence="4" id="KW-1185">Reference proteome</keyword>
<dbReference type="Gene3D" id="3.30.300.30">
    <property type="match status" value="1"/>
</dbReference>
<keyword evidence="3" id="KW-0436">Ligase</keyword>
<dbReference type="PANTHER" id="PTHR43845">
    <property type="entry name" value="BLR5969 PROTEIN"/>
    <property type="match status" value="1"/>
</dbReference>
<dbReference type="CDD" id="cd05913">
    <property type="entry name" value="PaaK"/>
    <property type="match status" value="1"/>
</dbReference>
<feature type="domain" description="AMP-dependent synthetase/ligase" evidence="1">
    <location>
        <begin position="101"/>
        <end position="310"/>
    </location>
</feature>
<evidence type="ECO:0000313" key="4">
    <source>
        <dbReference type="Proteomes" id="UP000001929"/>
    </source>
</evidence>
<feature type="domain" description="AMP-dependent ligase C-terminal" evidence="2">
    <location>
        <begin position="360"/>
        <end position="452"/>
    </location>
</feature>
<dbReference type="STRING" id="269796.Rru_A0790"/>
<dbReference type="PANTHER" id="PTHR43845:SF1">
    <property type="entry name" value="BLR5969 PROTEIN"/>
    <property type="match status" value="1"/>
</dbReference>
<gene>
    <name evidence="3" type="ordered locus">Rru_A0790</name>
</gene>
<reference evidence="3 4" key="1">
    <citation type="journal article" date="2011" name="Stand. Genomic Sci.">
        <title>Complete genome sequence of Rhodospirillum rubrum type strain (S1).</title>
        <authorList>
            <person name="Munk A.C."/>
            <person name="Copeland A."/>
            <person name="Lucas S."/>
            <person name="Lapidus A."/>
            <person name="Del Rio T.G."/>
            <person name="Barry K."/>
            <person name="Detter J.C."/>
            <person name="Hammon N."/>
            <person name="Israni S."/>
            <person name="Pitluck S."/>
            <person name="Brettin T."/>
            <person name="Bruce D."/>
            <person name="Han C."/>
            <person name="Tapia R."/>
            <person name="Gilna P."/>
            <person name="Schmutz J."/>
            <person name="Larimer F."/>
            <person name="Land M."/>
            <person name="Kyrpides N.C."/>
            <person name="Mavromatis K."/>
            <person name="Richardson P."/>
            <person name="Rohde M."/>
            <person name="Goker M."/>
            <person name="Klenk H.P."/>
            <person name="Zhang Y."/>
            <person name="Roberts G.P."/>
            <person name="Reslewic S."/>
            <person name="Schwartz D.C."/>
        </authorList>
    </citation>
    <scope>NUCLEOTIDE SEQUENCE [LARGE SCALE GENOMIC DNA]</scope>
    <source>
        <strain evidence="4">ATCC 11170 / ATH 1.1.1 / DSM 467 / LMG 4362 / NCIMB 8255 / S1</strain>
    </source>
</reference>
<dbReference type="InterPro" id="IPR028154">
    <property type="entry name" value="AMP-dep_Lig_C"/>
</dbReference>
<dbReference type="InterPro" id="IPR000873">
    <property type="entry name" value="AMP-dep_synth/lig_dom"/>
</dbReference>
<evidence type="ECO:0000313" key="3">
    <source>
        <dbReference type="EMBL" id="ABC21594.1"/>
    </source>
</evidence>
<dbReference type="EnsemblBacteria" id="ABC21594">
    <property type="protein sequence ID" value="ABC21594"/>
    <property type="gene ID" value="Rru_A0790"/>
</dbReference>
<dbReference type="EMBL" id="CP000230">
    <property type="protein sequence ID" value="ABC21594.1"/>
    <property type="molecule type" value="Genomic_DNA"/>
</dbReference>
<dbReference type="PhylomeDB" id="Q2RWA1"/>
<sequence>MSTAHAPVLAPKAPSLASERRYWAPEIETRSRAEWDAQSLRLLQAHLRYAYGNAPYYRARFDAARVHPDDVRSLDDLRRFPLLDKGVLRARQQAVPLLGDLAAVPEDEVVYVSASSGSTGVPTLSPFTAGDFDDWIDFEARLFWASGLRPSDRYAHSLNFSLFVGGPCVLGAQKLGALSIHAGTVPSDRLLAILRQFQATAMWTTPSYAWYLGETAAKEGIDPRRDLAVRRIFVAGEPGGSIPETRARIEALWGARVYDYYGLSDIFGACAGMCEERQGLHWAEDHILVEVLDPLTGEPVAEGERGELVLTTLRKRARPLIRFRVGDIVSFTSEPCACGRTSKRLLGVHGRVDDMLIIRGVNIFPSDIEAIVRKDHDFTGEYRLVVERVDHLDALSVEVEHRAGLNTPPEALAARLRGQIKAVTGVGARVVVLAPDSLPRATHKAKRIDDRRTGVWTA</sequence>
<protein>
    <submittedName>
        <fullName evidence="3">Phenylacetate--CoA ligase</fullName>
        <ecNumber evidence="3">6.2.1.30</ecNumber>
    </submittedName>
</protein>
<dbReference type="Gene3D" id="3.40.50.12780">
    <property type="entry name" value="N-terminal domain of ligase-like"/>
    <property type="match status" value="1"/>
</dbReference>
<dbReference type="AlphaFoldDB" id="Q2RWA1"/>
<dbReference type="PATRIC" id="fig|269796.9.peg.843"/>
<dbReference type="eggNOG" id="COG1541">
    <property type="taxonomic scope" value="Bacteria"/>
</dbReference>
<dbReference type="InterPro" id="IPR011880">
    <property type="entry name" value="PA_CoA_ligase"/>
</dbReference>
<name>Q2RWA1_RHORT</name>
<organism evidence="3 4">
    <name type="scientific">Rhodospirillum rubrum (strain ATCC 11170 / ATH 1.1.1 / DSM 467 / LMG 4362 / NCIMB 8255 / S1)</name>
    <dbReference type="NCBI Taxonomy" id="269796"/>
    <lineage>
        <taxon>Bacteria</taxon>
        <taxon>Pseudomonadati</taxon>
        <taxon>Pseudomonadota</taxon>
        <taxon>Alphaproteobacteria</taxon>
        <taxon>Rhodospirillales</taxon>
        <taxon>Rhodospirillaceae</taxon>
        <taxon>Rhodospirillum</taxon>
    </lineage>
</organism>
<dbReference type="InterPro" id="IPR045851">
    <property type="entry name" value="AMP-bd_C_sf"/>
</dbReference>
<dbReference type="SUPFAM" id="SSF56801">
    <property type="entry name" value="Acetyl-CoA synthetase-like"/>
    <property type="match status" value="1"/>
</dbReference>
<dbReference type="HOGENOM" id="CLU_035301_1_2_5"/>